<evidence type="ECO:0000313" key="2">
    <source>
        <dbReference type="Proteomes" id="UP000184275"/>
    </source>
</evidence>
<dbReference type="Proteomes" id="UP000184275">
    <property type="component" value="Unassembled WGS sequence"/>
</dbReference>
<organism evidence="1 2">
    <name type="scientific">Fibrobacter intestinalis</name>
    <dbReference type="NCBI Taxonomy" id="28122"/>
    <lineage>
        <taxon>Bacteria</taxon>
        <taxon>Pseudomonadati</taxon>
        <taxon>Fibrobacterota</taxon>
        <taxon>Fibrobacteria</taxon>
        <taxon>Fibrobacterales</taxon>
        <taxon>Fibrobacteraceae</taxon>
        <taxon>Fibrobacter</taxon>
    </lineage>
</organism>
<protein>
    <submittedName>
        <fullName evidence="1">Uncharacterized protein</fullName>
    </submittedName>
</protein>
<proteinExistence type="predicted"/>
<dbReference type="RefSeq" id="WP_073305021.1">
    <property type="nucleotide sequence ID" value="NZ_FRAW01000021.1"/>
</dbReference>
<keyword evidence="2" id="KW-1185">Reference proteome</keyword>
<dbReference type="EMBL" id="FRAW01000021">
    <property type="protein sequence ID" value="SHK87097.1"/>
    <property type="molecule type" value="Genomic_DNA"/>
</dbReference>
<gene>
    <name evidence="1" type="ORF">SAMN05720469_12135</name>
</gene>
<evidence type="ECO:0000313" key="1">
    <source>
        <dbReference type="EMBL" id="SHK87097.1"/>
    </source>
</evidence>
<accession>A0A1M6W052</accession>
<name>A0A1M6W052_9BACT</name>
<sequence>MARKKNQETRLKHSTALSKEPEVLRNLRIRESQNGATLRTRIIDNKKQYNRKQKHKKSFASAEDFAFQMPLGLTISRTKGRETRYVYFGKC</sequence>
<dbReference type="AlphaFoldDB" id="A0A1M6W052"/>
<reference evidence="2" key="1">
    <citation type="submission" date="2016-11" db="EMBL/GenBank/DDBJ databases">
        <authorList>
            <person name="Varghese N."/>
            <person name="Submissions S."/>
        </authorList>
    </citation>
    <scope>NUCLEOTIDE SEQUENCE [LARGE SCALE GENOMIC DNA]</scope>
    <source>
        <strain evidence="2">UWOS</strain>
    </source>
</reference>